<feature type="transmembrane region" description="Helical" evidence="6">
    <location>
        <begin position="48"/>
        <end position="67"/>
    </location>
</feature>
<accession>A0ABM8ZH24</accession>
<evidence type="ECO:0000313" key="8">
    <source>
        <dbReference type="EMBL" id="CAH0525564.1"/>
    </source>
</evidence>
<dbReference type="SMART" id="SM00849">
    <property type="entry name" value="Lactamase_B"/>
    <property type="match status" value="1"/>
</dbReference>
<protein>
    <recommendedName>
        <fullName evidence="7">Metallo-beta-lactamase domain-containing protein</fullName>
    </recommendedName>
</protein>
<keyword evidence="9" id="KW-1185">Reference proteome</keyword>
<feature type="transmembrane region" description="Helical" evidence="6">
    <location>
        <begin position="231"/>
        <end position="262"/>
    </location>
</feature>
<feature type="domain" description="Metallo-beta-lactamase" evidence="7">
    <location>
        <begin position="511"/>
        <end position="698"/>
    </location>
</feature>
<evidence type="ECO:0000313" key="9">
    <source>
        <dbReference type="Proteomes" id="UP000838160"/>
    </source>
</evidence>
<dbReference type="Proteomes" id="UP000838160">
    <property type="component" value="Unassembled WGS sequence"/>
</dbReference>
<evidence type="ECO:0000256" key="4">
    <source>
        <dbReference type="ARBA" id="ARBA00022989"/>
    </source>
</evidence>
<dbReference type="NCBIfam" id="TIGR00361">
    <property type="entry name" value="ComEC_Rec2"/>
    <property type="match status" value="1"/>
</dbReference>
<dbReference type="Pfam" id="PF00753">
    <property type="entry name" value="Lactamase_B"/>
    <property type="match status" value="1"/>
</dbReference>
<organism evidence="8 9">
    <name type="scientific">Vibrio hippocampi</name>
    <dbReference type="NCBI Taxonomy" id="654686"/>
    <lineage>
        <taxon>Bacteria</taxon>
        <taxon>Pseudomonadati</taxon>
        <taxon>Pseudomonadota</taxon>
        <taxon>Gammaproteobacteria</taxon>
        <taxon>Vibrionales</taxon>
        <taxon>Vibrionaceae</taxon>
        <taxon>Vibrio</taxon>
    </lineage>
</organism>
<keyword evidence="5 6" id="KW-0472">Membrane</keyword>
<dbReference type="CDD" id="cd07731">
    <property type="entry name" value="ComA-like_MBL-fold"/>
    <property type="match status" value="1"/>
</dbReference>
<dbReference type="InterPro" id="IPR036866">
    <property type="entry name" value="RibonucZ/Hydroxyglut_hydro"/>
</dbReference>
<evidence type="ECO:0000259" key="7">
    <source>
        <dbReference type="SMART" id="SM00849"/>
    </source>
</evidence>
<dbReference type="NCBIfam" id="TIGR00360">
    <property type="entry name" value="ComEC_N-term"/>
    <property type="match status" value="1"/>
</dbReference>
<feature type="transmembrane region" description="Helical" evidence="6">
    <location>
        <begin position="282"/>
        <end position="303"/>
    </location>
</feature>
<feature type="transmembrane region" description="Helical" evidence="6">
    <location>
        <begin position="459"/>
        <end position="491"/>
    </location>
</feature>
<dbReference type="InterPro" id="IPR052159">
    <property type="entry name" value="Competence_DNA_uptake"/>
</dbReference>
<name>A0ABM8ZH24_9VIBR</name>
<reference evidence="8" key="1">
    <citation type="submission" date="2021-12" db="EMBL/GenBank/DDBJ databases">
        <authorList>
            <person name="Rodrigo-Torres L."/>
            <person name="Arahal R. D."/>
            <person name="Lucena T."/>
        </authorList>
    </citation>
    <scope>NUCLEOTIDE SEQUENCE</scope>
    <source>
        <strain evidence="8">CECT 8226</strain>
    </source>
</reference>
<keyword evidence="3 6" id="KW-0812">Transmembrane</keyword>
<dbReference type="EMBL" id="CAKLCM010000002">
    <property type="protein sequence ID" value="CAH0525564.1"/>
    <property type="molecule type" value="Genomic_DNA"/>
</dbReference>
<dbReference type="InterPro" id="IPR001279">
    <property type="entry name" value="Metallo-B-lactamas"/>
</dbReference>
<feature type="transmembrane region" description="Helical" evidence="6">
    <location>
        <begin position="403"/>
        <end position="423"/>
    </location>
</feature>
<comment type="caution">
    <text evidence="8">The sequence shown here is derived from an EMBL/GenBank/DDBJ whole genome shotgun (WGS) entry which is preliminary data.</text>
</comment>
<keyword evidence="2" id="KW-1003">Cell membrane</keyword>
<dbReference type="InterPro" id="IPR004797">
    <property type="entry name" value="Competence_ComEC/Rec2"/>
</dbReference>
<evidence type="ECO:0000256" key="3">
    <source>
        <dbReference type="ARBA" id="ARBA00022692"/>
    </source>
</evidence>
<keyword evidence="4 6" id="KW-1133">Transmembrane helix</keyword>
<feature type="transmembrane region" description="Helical" evidence="6">
    <location>
        <begin position="315"/>
        <end position="337"/>
    </location>
</feature>
<evidence type="ECO:0000256" key="2">
    <source>
        <dbReference type="ARBA" id="ARBA00022475"/>
    </source>
</evidence>
<gene>
    <name evidence="8" type="ORF">VHP8226_01091</name>
</gene>
<dbReference type="PANTHER" id="PTHR30619:SF1">
    <property type="entry name" value="RECOMBINATION PROTEIN 2"/>
    <property type="match status" value="1"/>
</dbReference>
<sequence>MTLLTGIAAPLVYTWIVISAMWWPVMPDACYLFSIALIIIFFVTKRQWLWVTVFFAILVVVTQANSLRYQSKLLFNSGSDITINARVDSYFKQLSYGYEVAVTVFAVNGEKLPFWSRPTLILYTPQPVEFGAKVIAPVTLKKVFGRLNQAGFDKEKYYFSNRWVAQANIASNAHFMVITTGNWRAWLYQRLGTQFDTSDYRRFYNALIFGDRNGLSFEDWRELKQTGLSHLLAISGLHVGIIFAIVWGLYRALFALVCRYYFGRYRLKVEKYGPLANLGCSLLVTLGYCALAQFAIPTVRAFIMLAMLSLLQWHVVRVSALCLLAWCAALLVTMLPFSAASTSFWLSLFAVASLMFIARLGQARLTWLAVVKTHLFLSVAFVPMNLLLFQGIAPLMFIYNLIFVPWFSFCLMPAMVLAVLYSVVFEQASWVWELVDRLFIPIDYALSHTEGGWLSLPPYWAWMALVGLLALTLHKWLQFQYVLVLLLVFYLSRETAHQAKSTTVNFMDVGHGLAVVLQQGNRAVLYDTGAKFQQRSIANDVLTPSLRKMGVDYLDGVIISHSDNDHAGGVQDIVDTWAPSWVMRPDPKPTELPCKKGRQWHWRQFEFSVFWPPETVTRAYNPHSCVVLVTYRENDASNPVTFLLTGDIEKIAEILVFRETAKTPINVLSVPHHGSRTSSSTFLHNKLQADYAVASAQWQSRWNIPHPEVKQGYLERGTQWFETGESGQIRFHIQGESLQVSTLRQHYLTPWYRQMLRYGVE</sequence>
<feature type="transmembrane region" description="Helical" evidence="6">
    <location>
        <begin position="373"/>
        <end position="397"/>
    </location>
</feature>
<dbReference type="SUPFAM" id="SSF56281">
    <property type="entry name" value="Metallo-hydrolase/oxidoreductase"/>
    <property type="match status" value="1"/>
</dbReference>
<dbReference type="PANTHER" id="PTHR30619">
    <property type="entry name" value="DNA INTERNALIZATION/COMPETENCE PROTEIN COMEC/REC2"/>
    <property type="match status" value="1"/>
</dbReference>
<feature type="transmembrane region" description="Helical" evidence="6">
    <location>
        <begin position="343"/>
        <end position="361"/>
    </location>
</feature>
<feature type="transmembrane region" description="Helical" evidence="6">
    <location>
        <begin position="12"/>
        <end position="42"/>
    </location>
</feature>
<proteinExistence type="predicted"/>
<evidence type="ECO:0000256" key="6">
    <source>
        <dbReference type="SAM" id="Phobius"/>
    </source>
</evidence>
<dbReference type="InterPro" id="IPR004477">
    <property type="entry name" value="ComEC_N"/>
</dbReference>
<evidence type="ECO:0000256" key="1">
    <source>
        <dbReference type="ARBA" id="ARBA00004651"/>
    </source>
</evidence>
<dbReference type="InterPro" id="IPR035681">
    <property type="entry name" value="ComA-like_MBL"/>
</dbReference>
<comment type="subcellular location">
    <subcellularLocation>
        <location evidence="1">Cell membrane</location>
        <topology evidence="1">Multi-pass membrane protein</topology>
    </subcellularLocation>
</comment>
<evidence type="ECO:0000256" key="5">
    <source>
        <dbReference type="ARBA" id="ARBA00023136"/>
    </source>
</evidence>
<dbReference type="Gene3D" id="3.60.15.10">
    <property type="entry name" value="Ribonuclease Z/Hydroxyacylglutathione hydrolase-like"/>
    <property type="match status" value="1"/>
</dbReference>
<dbReference type="Pfam" id="PF03772">
    <property type="entry name" value="Competence"/>
    <property type="match status" value="1"/>
</dbReference>